<sequence length="77" mass="8358">MSGLFLEPVKLATQEFEAGAGIARNHGKLCSMCHAAAKRYAGEQADQHLIDFHEVPPEKIAREGAKELSTHLGTLKT</sequence>
<gene>
    <name evidence="1" type="ORF">GCM10007989_11230</name>
</gene>
<evidence type="ECO:0000313" key="2">
    <source>
        <dbReference type="Proteomes" id="UP000646579"/>
    </source>
</evidence>
<keyword evidence="2" id="KW-1185">Reference proteome</keyword>
<reference evidence="1" key="1">
    <citation type="journal article" date="2014" name="Int. J. Syst. Evol. Microbiol.">
        <title>Complete genome sequence of Corynebacterium casei LMG S-19264T (=DSM 44701T), isolated from a smear-ripened cheese.</title>
        <authorList>
            <consortium name="US DOE Joint Genome Institute (JGI-PGF)"/>
            <person name="Walter F."/>
            <person name="Albersmeier A."/>
            <person name="Kalinowski J."/>
            <person name="Ruckert C."/>
        </authorList>
    </citation>
    <scope>NUCLEOTIDE SEQUENCE</scope>
    <source>
        <strain evidence="1">KCTC 32437</strain>
    </source>
</reference>
<dbReference type="Proteomes" id="UP000646579">
    <property type="component" value="Unassembled WGS sequence"/>
</dbReference>
<reference evidence="1" key="2">
    <citation type="submission" date="2020-09" db="EMBL/GenBank/DDBJ databases">
        <authorList>
            <person name="Sun Q."/>
            <person name="Kim S."/>
        </authorList>
    </citation>
    <scope>NUCLEOTIDE SEQUENCE</scope>
    <source>
        <strain evidence="1">KCTC 32437</strain>
    </source>
</reference>
<proteinExistence type="predicted"/>
<evidence type="ECO:0000313" key="1">
    <source>
        <dbReference type="EMBL" id="GHA17785.1"/>
    </source>
</evidence>
<protein>
    <submittedName>
        <fullName evidence="1">Uncharacterized protein</fullName>
    </submittedName>
</protein>
<organism evidence="1 2">
    <name type="scientific">Devosia pacifica</name>
    <dbReference type="NCBI Taxonomy" id="1335967"/>
    <lineage>
        <taxon>Bacteria</taxon>
        <taxon>Pseudomonadati</taxon>
        <taxon>Pseudomonadota</taxon>
        <taxon>Alphaproteobacteria</taxon>
        <taxon>Hyphomicrobiales</taxon>
        <taxon>Devosiaceae</taxon>
        <taxon>Devosia</taxon>
    </lineage>
</organism>
<name>A0A918S088_9HYPH</name>
<comment type="caution">
    <text evidence="1">The sequence shown here is derived from an EMBL/GenBank/DDBJ whole genome shotgun (WGS) entry which is preliminary data.</text>
</comment>
<dbReference type="AlphaFoldDB" id="A0A918S088"/>
<dbReference type="EMBL" id="BMZE01000001">
    <property type="protein sequence ID" value="GHA17785.1"/>
    <property type="molecule type" value="Genomic_DNA"/>
</dbReference>
<accession>A0A918S088</accession>